<dbReference type="CDD" id="cd08589">
    <property type="entry name" value="PI-PLCc_SaPLC1_like"/>
    <property type="match status" value="1"/>
</dbReference>
<dbReference type="AlphaFoldDB" id="A0AAJ1QZR0"/>
<evidence type="ECO:0000313" key="2">
    <source>
        <dbReference type="Proteomes" id="UP001228636"/>
    </source>
</evidence>
<gene>
    <name evidence="1" type="ORF">QWY81_15045</name>
</gene>
<comment type="caution">
    <text evidence="1">The sequence shown here is derived from an EMBL/GenBank/DDBJ whole genome shotgun (WGS) entry which is preliminary data.</text>
</comment>
<reference evidence="1 2" key="1">
    <citation type="journal article" date="2014" name="Int. J. Syst. Evol. Microbiol.">
        <title>Complete genome sequence of Corynebacterium casei LMG S-19264T (=DSM 44701T), isolated from a smear-ripened cheese.</title>
        <authorList>
            <consortium name="US DOE Joint Genome Institute (JGI-PGF)"/>
            <person name="Walter F."/>
            <person name="Albersmeier A."/>
            <person name="Kalinowski J."/>
            <person name="Ruckert C."/>
        </authorList>
    </citation>
    <scope>NUCLEOTIDE SEQUENCE [LARGE SCALE GENOMIC DNA]</scope>
    <source>
        <strain evidence="1 2">CECT 8670</strain>
    </source>
</reference>
<dbReference type="GO" id="GO:0006629">
    <property type="term" value="P:lipid metabolic process"/>
    <property type="evidence" value="ECO:0007669"/>
    <property type="project" value="InterPro"/>
</dbReference>
<name>A0AAJ1QZR0_9FLAO</name>
<accession>A0AAJ1QZR0</accession>
<dbReference type="RefSeq" id="WP_261972488.1">
    <property type="nucleotide sequence ID" value="NZ_CP103460.1"/>
</dbReference>
<dbReference type="EMBL" id="JAUFQH010000015">
    <property type="protein sequence ID" value="MDN3620780.1"/>
    <property type="molecule type" value="Genomic_DNA"/>
</dbReference>
<sequence>MILLKNNYSFLAAYLIFSIFTSCVENKAALKLNDIQVIGSHNSYKIPIEKPLWNYLFSQDSTKAKSLQYGHISILEQLNLGLRNVELDVFYDPKGGHFSNPQGLELLRNNAETPLAYDLENKLAEPGLKMFHVQDIDFRSHHLLFKDCLKMMKKWSDKNPNHTPIFVLMNTKDQKVKGTRTPLSFSKEAFNDLDKEILSVFSKDDLITPDLVRGNLESLEEAILTNGWPEMEAVNGRFLFVLDEKTEKISRYLDGHAGLKDRVLFVNSPEGNPEAGFRIINNPIRDFDHIKSLVEKGYLVRTRADAATKESRTNDYTRFEKAKASGAQVISTDYYIPTNLFPSTFKVSFKNNTYQQIKQ</sequence>
<proteinExistence type="predicted"/>
<evidence type="ECO:0000313" key="1">
    <source>
        <dbReference type="EMBL" id="MDN3620780.1"/>
    </source>
</evidence>
<protein>
    <submittedName>
        <fullName evidence="1">Phosphatidylinositol-specific phospholipase C1-like protein</fullName>
    </submittedName>
</protein>
<dbReference type="Gene3D" id="3.20.20.190">
    <property type="entry name" value="Phosphatidylinositol (PI) phosphodiesterase"/>
    <property type="match status" value="1"/>
</dbReference>
<dbReference type="Pfam" id="PF16670">
    <property type="entry name" value="PI-PLC-C1"/>
    <property type="match status" value="1"/>
</dbReference>
<dbReference type="InterPro" id="IPR017946">
    <property type="entry name" value="PLC-like_Pdiesterase_TIM-brl"/>
</dbReference>
<dbReference type="PROSITE" id="PS51257">
    <property type="entry name" value="PROKAR_LIPOPROTEIN"/>
    <property type="match status" value="1"/>
</dbReference>
<dbReference type="Proteomes" id="UP001228636">
    <property type="component" value="Unassembled WGS sequence"/>
</dbReference>
<dbReference type="InterPro" id="IPR032075">
    <property type="entry name" value="PI-PLC-C1"/>
</dbReference>
<dbReference type="GO" id="GO:0008081">
    <property type="term" value="F:phosphoric diester hydrolase activity"/>
    <property type="evidence" value="ECO:0007669"/>
    <property type="project" value="InterPro"/>
</dbReference>
<organism evidence="1 2">
    <name type="scientific">Polaribacter sejongensis</name>
    <dbReference type="NCBI Taxonomy" id="985043"/>
    <lineage>
        <taxon>Bacteria</taxon>
        <taxon>Pseudomonadati</taxon>
        <taxon>Bacteroidota</taxon>
        <taxon>Flavobacteriia</taxon>
        <taxon>Flavobacteriales</taxon>
        <taxon>Flavobacteriaceae</taxon>
    </lineage>
</organism>
<dbReference type="SUPFAM" id="SSF51695">
    <property type="entry name" value="PLC-like phosphodiesterases"/>
    <property type="match status" value="1"/>
</dbReference>